<dbReference type="Proteomes" id="UP000323337">
    <property type="component" value="Unassembled WGS sequence"/>
</dbReference>
<dbReference type="PROSITE" id="PS51257">
    <property type="entry name" value="PROKAR_LIPOPROTEIN"/>
    <property type="match status" value="1"/>
</dbReference>
<dbReference type="RefSeq" id="WP_303701346.1">
    <property type="nucleotide sequence ID" value="NZ_VSIV01000193.1"/>
</dbReference>
<evidence type="ECO:0000313" key="2">
    <source>
        <dbReference type="Proteomes" id="UP000323337"/>
    </source>
</evidence>
<reference evidence="1 2" key="1">
    <citation type="submission" date="2019-08" db="EMBL/GenBank/DDBJ databases">
        <title>Genomic characterization of a novel candidate phylum (ARYD3) from a high temperature, high salinity tertiary oil reservoir in north central Oklahoma, USA.</title>
        <authorList>
            <person name="Youssef N.H."/>
            <person name="Yadav A."/>
            <person name="Elshahed M.S."/>
        </authorList>
    </citation>
    <scope>NUCLEOTIDE SEQUENCE [LARGE SCALE GENOMIC DNA]</scope>
    <source>
        <strain evidence="1">ARYD1</strain>
    </source>
</reference>
<accession>A0A5D0MNE2</accession>
<organism evidence="1 2">
    <name type="scientific">Flexistipes sinusarabici</name>
    <dbReference type="NCBI Taxonomy" id="2352"/>
    <lineage>
        <taxon>Bacteria</taxon>
        <taxon>Pseudomonadati</taxon>
        <taxon>Deferribacterota</taxon>
        <taxon>Deferribacteres</taxon>
        <taxon>Deferribacterales</taxon>
        <taxon>Flexistipitaceae</taxon>
        <taxon>Flexistipes</taxon>
    </lineage>
</organism>
<sequence>MRRFVLVVLVAVSVFACGKKTQPVSKDSFSLPLPVERSVKITDKGVKIVNISDEYVMFAERAGYDDKGCLQKFTFLSRLKPEESFLDKGVKQGNRYVYRLSYYDRFLEVYSGKKNVVVTYSKPIEIKTFDYKVNDTVKAKLEITYPDDLEYYELYVNGRKLYEGRKYSITTALLNGEVNNIEIIPYDIYGNKGDVFKAKIDLTAGKFIPAPRRLRRIIGDSFVMISWESVEKAEKYKVYINKGSGFVMKAETETNFYRYKNKPEK</sequence>
<protein>
    <submittedName>
        <fullName evidence="1">Uncharacterized protein</fullName>
    </submittedName>
</protein>
<dbReference type="AlphaFoldDB" id="A0A5D0MNE2"/>
<dbReference type="EMBL" id="VSIV01000193">
    <property type="protein sequence ID" value="TYB33133.1"/>
    <property type="molecule type" value="Genomic_DNA"/>
</dbReference>
<comment type="caution">
    <text evidence="1">The sequence shown here is derived from an EMBL/GenBank/DDBJ whole genome shotgun (WGS) entry which is preliminary data.</text>
</comment>
<name>A0A5D0MNE2_FLESI</name>
<evidence type="ECO:0000313" key="1">
    <source>
        <dbReference type="EMBL" id="TYB33133.1"/>
    </source>
</evidence>
<gene>
    <name evidence="1" type="ORF">FXF49_07860</name>
</gene>
<proteinExistence type="predicted"/>
<feature type="non-terminal residue" evidence="1">
    <location>
        <position position="265"/>
    </location>
</feature>